<gene>
    <name evidence="2" type="ORF">CCACVL1_04391</name>
</gene>
<dbReference type="Gramene" id="OMO97973">
    <property type="protein sequence ID" value="OMO97973"/>
    <property type="gene ID" value="CCACVL1_04391"/>
</dbReference>
<organism evidence="2 3">
    <name type="scientific">Corchorus capsularis</name>
    <name type="common">Jute</name>
    <dbReference type="NCBI Taxonomy" id="210143"/>
    <lineage>
        <taxon>Eukaryota</taxon>
        <taxon>Viridiplantae</taxon>
        <taxon>Streptophyta</taxon>
        <taxon>Embryophyta</taxon>
        <taxon>Tracheophyta</taxon>
        <taxon>Spermatophyta</taxon>
        <taxon>Magnoliopsida</taxon>
        <taxon>eudicotyledons</taxon>
        <taxon>Gunneridae</taxon>
        <taxon>Pentapetalae</taxon>
        <taxon>rosids</taxon>
        <taxon>malvids</taxon>
        <taxon>Malvales</taxon>
        <taxon>Malvaceae</taxon>
        <taxon>Grewioideae</taxon>
        <taxon>Apeibeae</taxon>
        <taxon>Corchorus</taxon>
    </lineage>
</organism>
<evidence type="ECO:0000313" key="3">
    <source>
        <dbReference type="Proteomes" id="UP000188268"/>
    </source>
</evidence>
<evidence type="ECO:0000256" key="1">
    <source>
        <dbReference type="SAM" id="MobiDB-lite"/>
    </source>
</evidence>
<proteinExistence type="predicted"/>
<protein>
    <submittedName>
        <fullName evidence="2">Uncharacterized protein</fullName>
    </submittedName>
</protein>
<evidence type="ECO:0000313" key="2">
    <source>
        <dbReference type="EMBL" id="OMO97973.1"/>
    </source>
</evidence>
<dbReference type="Proteomes" id="UP000188268">
    <property type="component" value="Unassembled WGS sequence"/>
</dbReference>
<dbReference type="EMBL" id="AWWV01007157">
    <property type="protein sequence ID" value="OMO97973.1"/>
    <property type="molecule type" value="Genomic_DNA"/>
</dbReference>
<reference evidence="2 3" key="1">
    <citation type="submission" date="2013-09" db="EMBL/GenBank/DDBJ databases">
        <title>Corchorus capsularis genome sequencing.</title>
        <authorList>
            <person name="Alam M."/>
            <person name="Haque M.S."/>
            <person name="Islam M.S."/>
            <person name="Emdad E.M."/>
            <person name="Islam M.M."/>
            <person name="Ahmed B."/>
            <person name="Halim A."/>
            <person name="Hossen Q.M.M."/>
            <person name="Hossain M.Z."/>
            <person name="Ahmed R."/>
            <person name="Khan M.M."/>
            <person name="Islam R."/>
            <person name="Rashid M.M."/>
            <person name="Khan S.A."/>
            <person name="Rahman M.S."/>
            <person name="Alam M."/>
        </authorList>
    </citation>
    <scope>NUCLEOTIDE SEQUENCE [LARGE SCALE GENOMIC DNA]</scope>
    <source>
        <strain evidence="3">cv. CVL-1</strain>
        <tissue evidence="2">Whole seedling</tissue>
    </source>
</reference>
<keyword evidence="3" id="KW-1185">Reference proteome</keyword>
<name>A0A1R3JSY3_COCAP</name>
<dbReference type="AlphaFoldDB" id="A0A1R3JSY3"/>
<feature type="region of interest" description="Disordered" evidence="1">
    <location>
        <begin position="27"/>
        <end position="50"/>
    </location>
</feature>
<sequence length="93" mass="10164">MAQSSATLSLQIPAAMKLLWRRISTPHATQATSPPLGPAEHSSSGETSHICHGHSSSAIDFCFFFFSISILQRQKHILSSLKPPIPNTEIRKP</sequence>
<comment type="caution">
    <text evidence="2">The sequence shown here is derived from an EMBL/GenBank/DDBJ whole genome shotgun (WGS) entry which is preliminary data.</text>
</comment>
<accession>A0A1R3JSY3</accession>